<keyword evidence="5" id="KW-1185">Reference proteome</keyword>
<gene>
    <name evidence="4" type="ORF">PLXY2_LOCUS11795</name>
</gene>
<evidence type="ECO:0000259" key="3">
    <source>
        <dbReference type="Pfam" id="PF00135"/>
    </source>
</evidence>
<dbReference type="SUPFAM" id="SSF53474">
    <property type="entry name" value="alpha/beta-Hydrolases"/>
    <property type="match status" value="1"/>
</dbReference>
<evidence type="ECO:0000256" key="1">
    <source>
        <dbReference type="ARBA" id="ARBA00023180"/>
    </source>
</evidence>
<dbReference type="EMBL" id="CAJHNJ030000063">
    <property type="protein sequence ID" value="CAG9133540.1"/>
    <property type="molecule type" value="Genomic_DNA"/>
</dbReference>
<dbReference type="Proteomes" id="UP000653454">
    <property type="component" value="Unassembled WGS sequence"/>
</dbReference>
<accession>A0A8S4FZF3</accession>
<feature type="chain" id="PRO_5035889767" evidence="2">
    <location>
        <begin position="23"/>
        <end position="195"/>
    </location>
</feature>
<sequence>MWGGAAWLCLGVLCAASGAARAVVGGAPSAPPEPDAAVVFVQRNSLNARLEGTRDDKIGYYSFLGIRYAEPPVGPRRFQRAVRRLPAGEVDARRPCPPCPQQDPRRPGQLLGQEDCLCLSIYTPKMPGSEEGSPVIIFIHGGNYQTGSANAYGSFRTSLPPVIACRALKSSVGTTGAVGRITTQQTFYPQLQLFL</sequence>
<organism evidence="4 5">
    <name type="scientific">Plutella xylostella</name>
    <name type="common">Diamondback moth</name>
    <name type="synonym">Plutella maculipennis</name>
    <dbReference type="NCBI Taxonomy" id="51655"/>
    <lineage>
        <taxon>Eukaryota</taxon>
        <taxon>Metazoa</taxon>
        <taxon>Ecdysozoa</taxon>
        <taxon>Arthropoda</taxon>
        <taxon>Hexapoda</taxon>
        <taxon>Insecta</taxon>
        <taxon>Pterygota</taxon>
        <taxon>Neoptera</taxon>
        <taxon>Endopterygota</taxon>
        <taxon>Lepidoptera</taxon>
        <taxon>Glossata</taxon>
        <taxon>Ditrysia</taxon>
        <taxon>Yponomeutoidea</taxon>
        <taxon>Plutellidae</taxon>
        <taxon>Plutella</taxon>
    </lineage>
</organism>
<dbReference type="PANTHER" id="PTHR11559">
    <property type="entry name" value="CARBOXYLESTERASE"/>
    <property type="match status" value="1"/>
</dbReference>
<feature type="signal peptide" evidence="2">
    <location>
        <begin position="1"/>
        <end position="22"/>
    </location>
</feature>
<dbReference type="Gene3D" id="3.40.50.1820">
    <property type="entry name" value="alpha/beta hydrolase"/>
    <property type="match status" value="1"/>
</dbReference>
<dbReference type="InterPro" id="IPR002018">
    <property type="entry name" value="CarbesteraseB"/>
</dbReference>
<reference evidence="4" key="1">
    <citation type="submission" date="2020-11" db="EMBL/GenBank/DDBJ databases">
        <authorList>
            <person name="Whiteford S."/>
        </authorList>
    </citation>
    <scope>NUCLEOTIDE SEQUENCE</scope>
</reference>
<dbReference type="Pfam" id="PF00135">
    <property type="entry name" value="COesterase"/>
    <property type="match status" value="1"/>
</dbReference>
<evidence type="ECO:0000256" key="2">
    <source>
        <dbReference type="SAM" id="SignalP"/>
    </source>
</evidence>
<proteinExistence type="predicted"/>
<keyword evidence="1" id="KW-0325">Glycoprotein</keyword>
<keyword evidence="2" id="KW-0732">Signal</keyword>
<feature type="domain" description="Carboxylesterase type B" evidence="3">
    <location>
        <begin position="48"/>
        <end position="153"/>
    </location>
</feature>
<comment type="caution">
    <text evidence="4">The sequence shown here is derived from an EMBL/GenBank/DDBJ whole genome shotgun (WGS) entry which is preliminary data.</text>
</comment>
<dbReference type="AlphaFoldDB" id="A0A8S4FZF3"/>
<protein>
    <submittedName>
        <fullName evidence="4">(diamondback moth) hypothetical protein</fullName>
    </submittedName>
</protein>
<evidence type="ECO:0000313" key="5">
    <source>
        <dbReference type="Proteomes" id="UP000653454"/>
    </source>
</evidence>
<dbReference type="InterPro" id="IPR050309">
    <property type="entry name" value="Type-B_Carboxylest/Lipase"/>
</dbReference>
<name>A0A8S4FZF3_PLUXY</name>
<evidence type="ECO:0000313" key="4">
    <source>
        <dbReference type="EMBL" id="CAG9133540.1"/>
    </source>
</evidence>
<dbReference type="InterPro" id="IPR029058">
    <property type="entry name" value="AB_hydrolase_fold"/>
</dbReference>